<gene>
    <name evidence="3" type="ORF">IV203_020150</name>
    <name evidence="2" type="ORF">IV203_020340</name>
</gene>
<comment type="caution">
    <text evidence="2">The sequence shown here is derived from an EMBL/GenBank/DDBJ whole genome shotgun (WGS) entry which is preliminary data.</text>
</comment>
<reference evidence="2" key="1">
    <citation type="journal article" date="2021" name="Sci. Rep.">
        <title>Diploid genomic architecture of Nitzschia inconspicua, an elite biomass production diatom.</title>
        <authorList>
            <person name="Oliver A."/>
            <person name="Podell S."/>
            <person name="Pinowska A."/>
            <person name="Traller J.C."/>
            <person name="Smith S.R."/>
            <person name="McClure R."/>
            <person name="Beliaev A."/>
            <person name="Bohutskyi P."/>
            <person name="Hill E.A."/>
            <person name="Rabines A."/>
            <person name="Zheng H."/>
            <person name="Allen L.Z."/>
            <person name="Kuo A."/>
            <person name="Grigoriev I.V."/>
            <person name="Allen A.E."/>
            <person name="Hazlebeck D."/>
            <person name="Allen E.E."/>
        </authorList>
    </citation>
    <scope>NUCLEOTIDE SEQUENCE</scope>
    <source>
        <strain evidence="2">Hildebrandi</strain>
    </source>
</reference>
<dbReference type="AlphaFoldDB" id="A0A9K3K945"/>
<protein>
    <submittedName>
        <fullName evidence="2">Uncharacterized protein</fullName>
    </submittedName>
</protein>
<evidence type="ECO:0000313" key="2">
    <source>
        <dbReference type="EMBL" id="KAG7339187.1"/>
    </source>
</evidence>
<dbReference type="Proteomes" id="UP000693970">
    <property type="component" value="Unassembled WGS sequence"/>
</dbReference>
<dbReference type="EMBL" id="JAGRRH010000004">
    <property type="protein sequence ID" value="KAG7371580.1"/>
    <property type="molecule type" value="Genomic_DNA"/>
</dbReference>
<evidence type="ECO:0000313" key="3">
    <source>
        <dbReference type="EMBL" id="KAG7371580.1"/>
    </source>
</evidence>
<name>A0A9K3K945_9STRA</name>
<keyword evidence="1" id="KW-0812">Transmembrane</keyword>
<keyword evidence="4" id="KW-1185">Reference proteome</keyword>
<proteinExistence type="predicted"/>
<evidence type="ECO:0000313" key="4">
    <source>
        <dbReference type="Proteomes" id="UP000693970"/>
    </source>
</evidence>
<dbReference type="EMBL" id="JAGRRH010000039">
    <property type="protein sequence ID" value="KAG7339187.1"/>
    <property type="molecule type" value="Genomic_DNA"/>
</dbReference>
<accession>A0A9K3K945</accession>
<keyword evidence="1" id="KW-1133">Transmembrane helix</keyword>
<sequence length="552" mass="60738">MCLDIPLDAIEFSSPSVAIDNDLFGPTSTSRGQPVTTTQQAMRTEQDSALPVAVAIPIDSKSAATRRSSNKRCSDSQKAIMCSAIIVLVIIVTIVIAILVDGTSTPDYTTTPTETVSYYDSFEAFCFAVMGFYALEKPWLKCRCDHNSYWIECQGTRPIQDYSFSPIDSGLNNTSLDSSTNFNNTDDATVRPNDSPLTVVMFQYSNVDDADQIVYTGTSCECATQSCDPDTTVCFELNRYDDSSSCRITNYVAWGDSICTVFGVEQDIFGEEYSSFHDACQLCGGLPQTDDATDSDSGYYYFDTSGCGSDFNHGNNSSNNNMDQNYCVPSLIPNQALLYGAMTTAAHHTPNQQLLNNLQTSNAFCNYMTNKYENEIGGYTCTCTENEYNNTNNSLGNYLGDIINIVECSQAINETMNYVRWQRLYWPYGANFFGESIDWVTTTTSRVAPLTYPFLLLGESCLCSEPTCTVSPVLCTALSYNFERYGCSVYDKKLNATPADDDGTLLCGSQECSICELSPGDEDTGLVRVDTSSCNDDGQQQPAACRETNFFL</sequence>
<reference evidence="2" key="2">
    <citation type="submission" date="2021-04" db="EMBL/GenBank/DDBJ databases">
        <authorList>
            <person name="Podell S."/>
        </authorList>
    </citation>
    <scope>NUCLEOTIDE SEQUENCE</scope>
    <source>
        <strain evidence="2">Hildebrandi</strain>
    </source>
</reference>
<evidence type="ECO:0000256" key="1">
    <source>
        <dbReference type="SAM" id="Phobius"/>
    </source>
</evidence>
<feature type="transmembrane region" description="Helical" evidence="1">
    <location>
        <begin position="79"/>
        <end position="100"/>
    </location>
</feature>
<keyword evidence="1" id="KW-0472">Membrane</keyword>
<organism evidence="2 4">
    <name type="scientific">Nitzschia inconspicua</name>
    <dbReference type="NCBI Taxonomy" id="303405"/>
    <lineage>
        <taxon>Eukaryota</taxon>
        <taxon>Sar</taxon>
        <taxon>Stramenopiles</taxon>
        <taxon>Ochrophyta</taxon>
        <taxon>Bacillariophyta</taxon>
        <taxon>Bacillariophyceae</taxon>
        <taxon>Bacillariophycidae</taxon>
        <taxon>Bacillariales</taxon>
        <taxon>Bacillariaceae</taxon>
        <taxon>Nitzschia</taxon>
    </lineage>
</organism>